<dbReference type="SUPFAM" id="SSF49777">
    <property type="entry name" value="PEBP-like"/>
    <property type="match status" value="1"/>
</dbReference>
<dbReference type="Pfam" id="PF01161">
    <property type="entry name" value="PBP"/>
    <property type="match status" value="1"/>
</dbReference>
<reference evidence="2" key="1">
    <citation type="submission" date="2016-07" db="EMBL/GenBank/DDBJ databases">
        <title>Multiple horizontal gene transfer events from other fungi enriched the ability of initially mycotrophic Trichoderma (Ascomycota) to feed on dead plant biomass.</title>
        <authorList>
            <consortium name="DOE Joint Genome Institute"/>
            <person name="Atanasova L."/>
            <person name="Chenthamara K."/>
            <person name="Zhang J."/>
            <person name="Grujic M."/>
            <person name="Henrissat B."/>
            <person name="Kuo A."/>
            <person name="Aerts A."/>
            <person name="Salamov A."/>
            <person name="Lipzen A."/>
            <person name="Labutti K."/>
            <person name="Barry K."/>
            <person name="Miao Y."/>
            <person name="Rahimi M.J."/>
            <person name="Shen Q."/>
            <person name="Grigoriev I.V."/>
            <person name="Kubicek C.P."/>
            <person name="Druzhinina I.S."/>
        </authorList>
    </citation>
    <scope>NUCLEOTIDE SEQUENCE [LARGE SCALE GENOMIC DNA]</scope>
    <source>
        <strain evidence="2">TUCIM 6016</strain>
    </source>
</reference>
<sequence length="202" mass="22081">MPESNSLDALALTLSTSLATANLAPDGPAEALIPPGFKPTTRLSISFGGKNVDLGNLFRVNEVKLAPFVSFEAESDAPEDASYMLLLVDPDAPTPDDPKFAFWRHWVLPGLKPLAGADGVVAQTKPVLTEYLAPGPKDESQPHRYLFLLFREPHGLALTKEDVGGEEFVQRRSFDAVKFVEKHQLQLVGLNWMRGAGDGWKE</sequence>
<evidence type="ECO:0000313" key="1">
    <source>
        <dbReference type="EMBL" id="PTB66882.1"/>
    </source>
</evidence>
<dbReference type="InterPro" id="IPR036610">
    <property type="entry name" value="PEBP-like_sf"/>
</dbReference>
<proteinExistence type="predicted"/>
<dbReference type="Proteomes" id="UP000241546">
    <property type="component" value="Unassembled WGS sequence"/>
</dbReference>
<dbReference type="PANTHER" id="PTHR11362:SF85">
    <property type="entry name" value="INHIBITOR (TFS1), PUTATIVE (AFU_ORTHOLOGUE AFUA_4G08120)-RELATED"/>
    <property type="match status" value="1"/>
</dbReference>
<dbReference type="RefSeq" id="XP_024750202.1">
    <property type="nucleotide sequence ID" value="XM_024897052.1"/>
</dbReference>
<dbReference type="Gene3D" id="3.90.280.10">
    <property type="entry name" value="PEBP-like"/>
    <property type="match status" value="1"/>
</dbReference>
<dbReference type="PANTHER" id="PTHR11362">
    <property type="entry name" value="PHOSPHATIDYLETHANOLAMINE-BINDING PROTEIN"/>
    <property type="match status" value="1"/>
</dbReference>
<name>A0A2T4BC20_9HYPO</name>
<dbReference type="GO" id="GO:0030162">
    <property type="term" value="P:regulation of proteolysis"/>
    <property type="evidence" value="ECO:0007669"/>
    <property type="project" value="TreeGrafter"/>
</dbReference>
<dbReference type="GeneID" id="36605170"/>
<dbReference type="EMBL" id="KZ680212">
    <property type="protein sequence ID" value="PTB66882.1"/>
    <property type="molecule type" value="Genomic_DNA"/>
</dbReference>
<dbReference type="CDD" id="cd00866">
    <property type="entry name" value="PEBP_euk"/>
    <property type="match status" value="1"/>
</dbReference>
<organism evidence="1 2">
    <name type="scientific">Trichoderma citrinoviride</name>
    <dbReference type="NCBI Taxonomy" id="58853"/>
    <lineage>
        <taxon>Eukaryota</taxon>
        <taxon>Fungi</taxon>
        <taxon>Dikarya</taxon>
        <taxon>Ascomycota</taxon>
        <taxon>Pezizomycotina</taxon>
        <taxon>Sordariomycetes</taxon>
        <taxon>Hypocreomycetidae</taxon>
        <taxon>Hypocreales</taxon>
        <taxon>Hypocreaceae</taxon>
        <taxon>Trichoderma</taxon>
    </lineage>
</organism>
<keyword evidence="2" id="KW-1185">Reference proteome</keyword>
<evidence type="ECO:0000313" key="2">
    <source>
        <dbReference type="Proteomes" id="UP000241546"/>
    </source>
</evidence>
<dbReference type="GO" id="GO:0005543">
    <property type="term" value="F:phospholipid binding"/>
    <property type="evidence" value="ECO:0007669"/>
    <property type="project" value="TreeGrafter"/>
</dbReference>
<dbReference type="GO" id="GO:0046578">
    <property type="term" value="P:regulation of Ras protein signal transduction"/>
    <property type="evidence" value="ECO:0007669"/>
    <property type="project" value="TreeGrafter"/>
</dbReference>
<dbReference type="OrthoDB" id="2506647at2759"/>
<dbReference type="InterPro" id="IPR035810">
    <property type="entry name" value="PEBP_euk"/>
</dbReference>
<protein>
    <submittedName>
        <fullName evidence="1">PEBP-like protein</fullName>
    </submittedName>
</protein>
<dbReference type="InterPro" id="IPR008914">
    <property type="entry name" value="PEBP"/>
</dbReference>
<accession>A0A2T4BC20</accession>
<dbReference type="AlphaFoldDB" id="A0A2T4BC20"/>
<gene>
    <name evidence="1" type="ORF">BBK36DRAFT_1198753</name>
</gene>
<dbReference type="GO" id="GO:0030414">
    <property type="term" value="F:peptidase inhibitor activity"/>
    <property type="evidence" value="ECO:0007669"/>
    <property type="project" value="TreeGrafter"/>
</dbReference>